<name>A0A0F9R588_9ZZZZ</name>
<dbReference type="AlphaFoldDB" id="A0A0F9R588"/>
<feature type="region of interest" description="Disordered" evidence="1">
    <location>
        <begin position="12"/>
        <end position="35"/>
    </location>
</feature>
<comment type="caution">
    <text evidence="2">The sequence shown here is derived from an EMBL/GenBank/DDBJ whole genome shotgun (WGS) entry which is preliminary data.</text>
</comment>
<evidence type="ECO:0000313" key="2">
    <source>
        <dbReference type="EMBL" id="KKN20451.1"/>
    </source>
</evidence>
<reference evidence="2" key="1">
    <citation type="journal article" date="2015" name="Nature">
        <title>Complex archaea that bridge the gap between prokaryotes and eukaryotes.</title>
        <authorList>
            <person name="Spang A."/>
            <person name="Saw J.H."/>
            <person name="Jorgensen S.L."/>
            <person name="Zaremba-Niedzwiedzka K."/>
            <person name="Martijn J."/>
            <person name="Lind A.E."/>
            <person name="van Eijk R."/>
            <person name="Schleper C."/>
            <person name="Guy L."/>
            <person name="Ettema T.J."/>
        </authorList>
    </citation>
    <scope>NUCLEOTIDE SEQUENCE</scope>
</reference>
<proteinExistence type="predicted"/>
<protein>
    <submittedName>
        <fullName evidence="2">Uncharacterized protein</fullName>
    </submittedName>
</protein>
<sequence>MTTQFDRDVEALRERGGSHTEGPVTGLAPRSDGRDGKAAQLVAMLVGEKNAETRATYAEDLLAHLDAQQPAVDVDALAGDILYALFRQGYMPEIKDFTTREAAKHFIGKEIRAHLAPAPGVVEALDECFRQLVTLANETYATLDMMPPTGMGMKMVDMDAGIIAKQIKAGERVPKTRAALRQAQGAD</sequence>
<dbReference type="EMBL" id="LAZR01003240">
    <property type="protein sequence ID" value="KKN20451.1"/>
    <property type="molecule type" value="Genomic_DNA"/>
</dbReference>
<organism evidence="2">
    <name type="scientific">marine sediment metagenome</name>
    <dbReference type="NCBI Taxonomy" id="412755"/>
    <lineage>
        <taxon>unclassified sequences</taxon>
        <taxon>metagenomes</taxon>
        <taxon>ecological metagenomes</taxon>
    </lineage>
</organism>
<gene>
    <name evidence="2" type="ORF">LCGC14_0935320</name>
</gene>
<accession>A0A0F9R588</accession>
<evidence type="ECO:0000256" key="1">
    <source>
        <dbReference type="SAM" id="MobiDB-lite"/>
    </source>
</evidence>